<name>A0A8J3R1R1_9ACTN</name>
<evidence type="ECO:0000313" key="1">
    <source>
        <dbReference type="EMBL" id="GIH21484.1"/>
    </source>
</evidence>
<proteinExistence type="predicted"/>
<dbReference type="RefSeq" id="WP_203924861.1">
    <property type="nucleotide sequence ID" value="NZ_BONZ01000134.1"/>
</dbReference>
<protein>
    <submittedName>
        <fullName evidence="1">Uncharacterized protein</fullName>
    </submittedName>
</protein>
<accession>A0A8J3R1R1</accession>
<organism evidence="1 2">
    <name type="scientific">Rugosimonospora africana</name>
    <dbReference type="NCBI Taxonomy" id="556532"/>
    <lineage>
        <taxon>Bacteria</taxon>
        <taxon>Bacillati</taxon>
        <taxon>Actinomycetota</taxon>
        <taxon>Actinomycetes</taxon>
        <taxon>Micromonosporales</taxon>
        <taxon>Micromonosporaceae</taxon>
        <taxon>Rugosimonospora</taxon>
    </lineage>
</organism>
<evidence type="ECO:0000313" key="2">
    <source>
        <dbReference type="Proteomes" id="UP000642748"/>
    </source>
</evidence>
<sequence length="48" mass="5254">MGLKRKPACTCGICPACVRTTYARQAKPYTDPAWTGRHPLHPAARTTV</sequence>
<comment type="caution">
    <text evidence="1">The sequence shown here is derived from an EMBL/GenBank/DDBJ whole genome shotgun (WGS) entry which is preliminary data.</text>
</comment>
<keyword evidence="2" id="KW-1185">Reference proteome</keyword>
<dbReference type="Proteomes" id="UP000642748">
    <property type="component" value="Unassembled WGS sequence"/>
</dbReference>
<dbReference type="EMBL" id="BONZ01000134">
    <property type="protein sequence ID" value="GIH21484.1"/>
    <property type="molecule type" value="Genomic_DNA"/>
</dbReference>
<reference evidence="1" key="1">
    <citation type="submission" date="2021-01" db="EMBL/GenBank/DDBJ databases">
        <title>Whole genome shotgun sequence of Rugosimonospora africana NBRC 104875.</title>
        <authorList>
            <person name="Komaki H."/>
            <person name="Tamura T."/>
        </authorList>
    </citation>
    <scope>NUCLEOTIDE SEQUENCE</scope>
    <source>
        <strain evidence="1">NBRC 104875</strain>
    </source>
</reference>
<dbReference type="AlphaFoldDB" id="A0A8J3R1R1"/>
<gene>
    <name evidence="1" type="ORF">Raf01_96560</name>
</gene>